<evidence type="ECO:0000313" key="2">
    <source>
        <dbReference type="EMBL" id="ELU13841.1"/>
    </source>
</evidence>
<dbReference type="OrthoDB" id="193920at2759"/>
<gene>
    <name evidence="2" type="ORF">CAPTEDRAFT_21245</name>
</gene>
<evidence type="ECO:0000313" key="4">
    <source>
        <dbReference type="Proteomes" id="UP000014760"/>
    </source>
</evidence>
<reference evidence="3" key="3">
    <citation type="submission" date="2015-06" db="UniProtKB">
        <authorList>
            <consortium name="EnsemblMetazoa"/>
        </authorList>
    </citation>
    <scope>IDENTIFICATION</scope>
</reference>
<evidence type="ECO:0000256" key="1">
    <source>
        <dbReference type="SAM" id="MobiDB-lite"/>
    </source>
</evidence>
<protein>
    <submittedName>
        <fullName evidence="2 3">Uncharacterized protein</fullName>
    </submittedName>
</protein>
<evidence type="ECO:0000313" key="3">
    <source>
        <dbReference type="EnsemblMetazoa" id="CapteP21245"/>
    </source>
</evidence>
<keyword evidence="4" id="KW-1185">Reference proteome</keyword>
<dbReference type="HOGENOM" id="CLU_1596085_0_0_1"/>
<name>R7VC03_CAPTE</name>
<sequence>MQFFRSELGGACEALMKLQLSAGQPAGKPEELERVERLLGVAEGSPAVLEEEVCATKDVVEEEAPATNEETLTPKRSDSSELIEISETEFENVSSLVRGRVKRSEVNFTYRILWSHFKEKGNTKPLSRQDMHQMGLRVTGQTGLAKLNVLKQLKILKIARNGNVELL</sequence>
<dbReference type="Proteomes" id="UP000014760">
    <property type="component" value="Unassembled WGS sequence"/>
</dbReference>
<dbReference type="EMBL" id="KB295002">
    <property type="protein sequence ID" value="ELU13841.1"/>
    <property type="molecule type" value="Genomic_DNA"/>
</dbReference>
<dbReference type="AlphaFoldDB" id="R7VC03"/>
<organism evidence="2">
    <name type="scientific">Capitella teleta</name>
    <name type="common">Polychaete worm</name>
    <dbReference type="NCBI Taxonomy" id="283909"/>
    <lineage>
        <taxon>Eukaryota</taxon>
        <taxon>Metazoa</taxon>
        <taxon>Spiralia</taxon>
        <taxon>Lophotrochozoa</taxon>
        <taxon>Annelida</taxon>
        <taxon>Polychaeta</taxon>
        <taxon>Sedentaria</taxon>
        <taxon>Scolecida</taxon>
        <taxon>Capitellidae</taxon>
        <taxon>Capitella</taxon>
    </lineage>
</organism>
<dbReference type="EMBL" id="AMQN01005050">
    <property type="status" value="NOT_ANNOTATED_CDS"/>
    <property type="molecule type" value="Genomic_DNA"/>
</dbReference>
<dbReference type="STRING" id="283909.R7VC03"/>
<accession>R7VC03</accession>
<reference evidence="4" key="1">
    <citation type="submission" date="2012-12" db="EMBL/GenBank/DDBJ databases">
        <authorList>
            <person name="Hellsten U."/>
            <person name="Grimwood J."/>
            <person name="Chapman J.A."/>
            <person name="Shapiro H."/>
            <person name="Aerts A."/>
            <person name="Otillar R.P."/>
            <person name="Terry A.Y."/>
            <person name="Boore J.L."/>
            <person name="Simakov O."/>
            <person name="Marletaz F."/>
            <person name="Cho S.-J."/>
            <person name="Edsinger-Gonzales E."/>
            <person name="Havlak P."/>
            <person name="Kuo D.-H."/>
            <person name="Larsson T."/>
            <person name="Lv J."/>
            <person name="Arendt D."/>
            <person name="Savage R."/>
            <person name="Osoegawa K."/>
            <person name="de Jong P."/>
            <person name="Lindberg D.R."/>
            <person name="Seaver E.C."/>
            <person name="Weisblat D.A."/>
            <person name="Putnam N.H."/>
            <person name="Grigoriev I.V."/>
            <person name="Rokhsar D.S."/>
        </authorList>
    </citation>
    <scope>NUCLEOTIDE SEQUENCE</scope>
    <source>
        <strain evidence="4">I ESC-2004</strain>
    </source>
</reference>
<reference evidence="2 4" key="2">
    <citation type="journal article" date="2013" name="Nature">
        <title>Insights into bilaterian evolution from three spiralian genomes.</title>
        <authorList>
            <person name="Simakov O."/>
            <person name="Marletaz F."/>
            <person name="Cho S.J."/>
            <person name="Edsinger-Gonzales E."/>
            <person name="Havlak P."/>
            <person name="Hellsten U."/>
            <person name="Kuo D.H."/>
            <person name="Larsson T."/>
            <person name="Lv J."/>
            <person name="Arendt D."/>
            <person name="Savage R."/>
            <person name="Osoegawa K."/>
            <person name="de Jong P."/>
            <person name="Grimwood J."/>
            <person name="Chapman J.A."/>
            <person name="Shapiro H."/>
            <person name="Aerts A."/>
            <person name="Otillar R.P."/>
            <person name="Terry A.Y."/>
            <person name="Boore J.L."/>
            <person name="Grigoriev I.V."/>
            <person name="Lindberg D.R."/>
            <person name="Seaver E.C."/>
            <person name="Weisblat D.A."/>
            <person name="Putnam N.H."/>
            <person name="Rokhsar D.S."/>
        </authorList>
    </citation>
    <scope>NUCLEOTIDE SEQUENCE</scope>
    <source>
        <strain evidence="2 4">I ESC-2004</strain>
    </source>
</reference>
<dbReference type="EnsemblMetazoa" id="CapteT21245">
    <property type="protein sequence ID" value="CapteP21245"/>
    <property type="gene ID" value="CapteG21245"/>
</dbReference>
<feature type="region of interest" description="Disordered" evidence="1">
    <location>
        <begin position="61"/>
        <end position="80"/>
    </location>
</feature>
<dbReference type="Pfam" id="PF11362">
    <property type="entry name" value="DUF3161"/>
    <property type="match status" value="1"/>
</dbReference>
<proteinExistence type="predicted"/>